<evidence type="ECO:0000313" key="2">
    <source>
        <dbReference type="EMBL" id="CAD9663253.1"/>
    </source>
</evidence>
<dbReference type="GO" id="GO:1904262">
    <property type="term" value="P:negative regulation of TORC1 signaling"/>
    <property type="evidence" value="ECO:0007669"/>
    <property type="project" value="TreeGrafter"/>
</dbReference>
<dbReference type="GO" id="GO:0005774">
    <property type="term" value="C:vacuolar membrane"/>
    <property type="evidence" value="ECO:0007669"/>
    <property type="project" value="TreeGrafter"/>
</dbReference>
<name>A0A7S2R7X6_9STRA</name>
<sequence>MEGIFFAKFDDILGPKVVCEAPKDKGYLEGDVFDRVGDYIIAKKELCSSLLTVTDNISGKRVMSSPLFVENDEYARNTFFFAFGFIFAQGVQTAPYQAVLKKLSSVMKKIEIESFFISKEENKDRLQGILENVLSDLSNWGESIIQIDNANLLALQITPRLVDPPGVSNHQVPVQIKELDRLVTKEWDLTIQQVLRYIDGERHISLIAEESGVLDALVRRCVRQLLYFRCVVILDIFQYSNCYMCTPRITELAENDELQNECVQYVWNGVMKPPSFSKVFHLYTLLRPGITVRDLCLLHDTVSLNIDARRLFTFGTLHGLIRRLHKYPVAPPTLDLTQLEDDDLYSKYIAHSHANIKTEAEAIKAYLGTTADPGTGSAVEKVFTLLNGRNCFDAVCAELWCPNDSLTRALRVNNNVAVIQR</sequence>
<organism evidence="2">
    <name type="scientific">Mucochytrium quahogii</name>
    <dbReference type="NCBI Taxonomy" id="96639"/>
    <lineage>
        <taxon>Eukaryota</taxon>
        <taxon>Sar</taxon>
        <taxon>Stramenopiles</taxon>
        <taxon>Bigyra</taxon>
        <taxon>Labyrinthulomycetes</taxon>
        <taxon>Thraustochytrida</taxon>
        <taxon>Thraustochytriidae</taxon>
        <taxon>Mucochytrium</taxon>
    </lineage>
</organism>
<dbReference type="GO" id="GO:1990130">
    <property type="term" value="C:GATOR1 complex"/>
    <property type="evidence" value="ECO:0007669"/>
    <property type="project" value="TreeGrafter"/>
</dbReference>
<dbReference type="EMBL" id="HBHK01001028">
    <property type="protein sequence ID" value="CAD9663253.1"/>
    <property type="molecule type" value="Transcribed_RNA"/>
</dbReference>
<protein>
    <recommendedName>
        <fullName evidence="3">Nitrogen permease regulator 2</fullName>
    </recommendedName>
</protein>
<dbReference type="AlphaFoldDB" id="A0A7S2R7X6"/>
<proteinExistence type="inferred from homology"/>
<dbReference type="PANTHER" id="PTHR12991:SF10">
    <property type="entry name" value="GATOR COMPLEX PROTEIN NPRL2"/>
    <property type="match status" value="1"/>
</dbReference>
<dbReference type="Pfam" id="PF06218">
    <property type="entry name" value="NPR2"/>
    <property type="match status" value="2"/>
</dbReference>
<accession>A0A7S2R7X6</accession>
<dbReference type="PANTHER" id="PTHR12991">
    <property type="entry name" value="NITROGEN PERMEASE REGULATOR 2/TUMOR SUPPRESSOR CANDIDATE 4"/>
    <property type="match status" value="1"/>
</dbReference>
<evidence type="ECO:0008006" key="3">
    <source>
        <dbReference type="Google" id="ProtNLM"/>
    </source>
</evidence>
<reference evidence="2" key="1">
    <citation type="submission" date="2021-01" db="EMBL/GenBank/DDBJ databases">
        <authorList>
            <person name="Corre E."/>
            <person name="Pelletier E."/>
            <person name="Niang G."/>
            <person name="Scheremetjew M."/>
            <person name="Finn R."/>
            <person name="Kale V."/>
            <person name="Holt S."/>
            <person name="Cochrane G."/>
            <person name="Meng A."/>
            <person name="Brown T."/>
            <person name="Cohen L."/>
        </authorList>
    </citation>
    <scope>NUCLEOTIDE SEQUENCE</scope>
    <source>
        <strain evidence="2">NY070348D</strain>
    </source>
</reference>
<dbReference type="GO" id="GO:0010508">
    <property type="term" value="P:positive regulation of autophagy"/>
    <property type="evidence" value="ECO:0007669"/>
    <property type="project" value="TreeGrafter"/>
</dbReference>
<gene>
    <name evidence="2" type="ORF">QSP1433_LOCUS593</name>
</gene>
<dbReference type="InterPro" id="IPR009348">
    <property type="entry name" value="NPR2-like"/>
</dbReference>
<comment type="similarity">
    <text evidence="1">Belongs to the NPR2 family.</text>
</comment>
<evidence type="ECO:0000256" key="1">
    <source>
        <dbReference type="ARBA" id="ARBA00008433"/>
    </source>
</evidence>
<dbReference type="GO" id="GO:0005096">
    <property type="term" value="F:GTPase activator activity"/>
    <property type="evidence" value="ECO:0007669"/>
    <property type="project" value="TreeGrafter"/>
</dbReference>